<evidence type="ECO:0000259" key="2">
    <source>
        <dbReference type="Pfam" id="PF09834"/>
    </source>
</evidence>
<evidence type="ECO:0000313" key="4">
    <source>
        <dbReference type="Proteomes" id="UP000002534"/>
    </source>
</evidence>
<name>Q3A3P3_SYNC1</name>
<dbReference type="eggNOG" id="COG3205">
    <property type="taxonomic scope" value="Bacteria"/>
</dbReference>
<dbReference type="EMBL" id="CP000142">
    <property type="protein sequence ID" value="ABA89014.1"/>
    <property type="molecule type" value="Genomic_DNA"/>
</dbReference>
<organism evidence="3 4">
    <name type="scientific">Syntrophotalea carbinolica (strain DSM 2380 / NBRC 103641 / GraBd1)</name>
    <name type="common">Pelobacter carbinolicus</name>
    <dbReference type="NCBI Taxonomy" id="338963"/>
    <lineage>
        <taxon>Bacteria</taxon>
        <taxon>Pseudomonadati</taxon>
        <taxon>Thermodesulfobacteriota</taxon>
        <taxon>Desulfuromonadia</taxon>
        <taxon>Desulfuromonadales</taxon>
        <taxon>Syntrophotaleaceae</taxon>
        <taxon>Syntrophotalea</taxon>
    </lineage>
</organism>
<keyword evidence="4" id="KW-1185">Reference proteome</keyword>
<proteinExistence type="predicted"/>
<dbReference type="AlphaFoldDB" id="Q3A3P3"/>
<feature type="transmembrane region" description="Helical" evidence="1">
    <location>
        <begin position="31"/>
        <end position="48"/>
    </location>
</feature>
<keyword evidence="1" id="KW-0472">Membrane</keyword>
<accession>Q3A3P3</accession>
<evidence type="ECO:0000256" key="1">
    <source>
        <dbReference type="SAM" id="Phobius"/>
    </source>
</evidence>
<dbReference type="HOGENOM" id="CLU_160691_3_0_7"/>
<sequence>MYLRDYELDQNNRVTWRWLVDTTRRSIAKALSWRFLASAITGGIVFLVTGELEYAAGIGMADTVIKLVVYVGHERLWNNISYGRAEKQPEYYI</sequence>
<dbReference type="InterPro" id="IPR018638">
    <property type="entry name" value="DUF2061_membrane"/>
</dbReference>
<reference evidence="4" key="1">
    <citation type="submission" date="2005-10" db="EMBL/GenBank/DDBJ databases">
        <title>Complete sequence of Pelobacter carbinolicus DSM 2380.</title>
        <authorList>
            <person name="Copeland A."/>
            <person name="Lucas S."/>
            <person name="Lapidus A."/>
            <person name="Barry K."/>
            <person name="Detter J.C."/>
            <person name="Glavina T."/>
            <person name="Hammon N."/>
            <person name="Israni S."/>
            <person name="Pitluck S."/>
            <person name="Chertkov O."/>
            <person name="Schmutz J."/>
            <person name="Larimer F."/>
            <person name="Land M."/>
            <person name="Kyrpides N."/>
            <person name="Ivanova N."/>
            <person name="Richardson P."/>
        </authorList>
    </citation>
    <scope>NUCLEOTIDE SEQUENCE [LARGE SCALE GENOMIC DNA]</scope>
    <source>
        <strain evidence="4">DSM 2380 / NBRC 103641 / GraBd1</strain>
    </source>
</reference>
<feature type="domain" description="DUF2061" evidence="2">
    <location>
        <begin position="27"/>
        <end position="78"/>
    </location>
</feature>
<protein>
    <recommendedName>
        <fullName evidence="2">DUF2061 domain-containing protein</fullName>
    </recommendedName>
</protein>
<evidence type="ECO:0000313" key="3">
    <source>
        <dbReference type="EMBL" id="ABA89014.1"/>
    </source>
</evidence>
<keyword evidence="1" id="KW-0812">Transmembrane</keyword>
<keyword evidence="1" id="KW-1133">Transmembrane helix</keyword>
<dbReference type="Pfam" id="PF09834">
    <property type="entry name" value="DUF2061"/>
    <property type="match status" value="1"/>
</dbReference>
<dbReference type="KEGG" id="pca:Pcar_1771"/>
<dbReference type="Proteomes" id="UP000002534">
    <property type="component" value="Chromosome"/>
</dbReference>
<reference evidence="3 4" key="2">
    <citation type="journal article" date="2012" name="BMC Genomics">
        <title>The genome of Pelobacter carbinolicus reveals surprising metabolic capabilities and physiological features.</title>
        <authorList>
            <person name="Aklujkar M."/>
            <person name="Haveman S.A."/>
            <person name="Didonato R.Jr."/>
            <person name="Chertkov O."/>
            <person name="Han C.S."/>
            <person name="Land M.L."/>
            <person name="Brown P."/>
            <person name="Lovley D.R."/>
        </authorList>
    </citation>
    <scope>NUCLEOTIDE SEQUENCE [LARGE SCALE GENOMIC DNA]</scope>
    <source>
        <strain evidence="4">DSM 2380 / NBRC 103641 / GraBd1</strain>
    </source>
</reference>
<dbReference type="STRING" id="338963.Pcar_1771"/>
<gene>
    <name evidence="3" type="ordered locus">Pcar_1771</name>
</gene>